<reference evidence="1 2" key="1">
    <citation type="submission" date="2020-08" db="EMBL/GenBank/DDBJ databases">
        <title>Putative novel bacterial strains isolated from necrotic wheat leaf tissues caused by Xanthomonas translucens.</title>
        <authorList>
            <person name="Tambong J.T."/>
        </authorList>
    </citation>
    <scope>NUCLEOTIDE SEQUENCE [LARGE SCALE GENOMIC DNA]</scope>
    <source>
        <strain evidence="1 2">DOAB 1067</strain>
    </source>
</reference>
<dbReference type="InterPro" id="IPR050678">
    <property type="entry name" value="DNA_Partitioning_ATPase"/>
</dbReference>
<organism evidence="1 2">
    <name type="scientific">Pseudomonas triticifolii</name>
    <dbReference type="NCBI Taxonomy" id="2762592"/>
    <lineage>
        <taxon>Bacteria</taxon>
        <taxon>Pseudomonadati</taxon>
        <taxon>Pseudomonadota</taxon>
        <taxon>Gammaproteobacteria</taxon>
        <taxon>Pseudomonadales</taxon>
        <taxon>Pseudomonadaceae</taxon>
        <taxon>Pseudomonas</taxon>
    </lineage>
</organism>
<protein>
    <submittedName>
        <fullName evidence="1">Cellulose synthase operon protein YhjQ</fullName>
    </submittedName>
</protein>
<dbReference type="InterPro" id="IPR017746">
    <property type="entry name" value="Cellulose_synthase_operon_BcsQ"/>
</dbReference>
<dbReference type="EMBL" id="JACONV010000015">
    <property type="protein sequence ID" value="MBC3956915.1"/>
    <property type="molecule type" value="Genomic_DNA"/>
</dbReference>
<dbReference type="PANTHER" id="PTHR13696">
    <property type="entry name" value="P-LOOP CONTAINING NUCLEOSIDE TRIPHOSPHATE HYDROLASE"/>
    <property type="match status" value="1"/>
</dbReference>
<dbReference type="RefSeq" id="WP_187519383.1">
    <property type="nucleotide sequence ID" value="NZ_JACONV010000015.1"/>
</dbReference>
<dbReference type="Gene3D" id="3.40.50.300">
    <property type="entry name" value="P-loop containing nucleotide triphosphate hydrolases"/>
    <property type="match status" value="1"/>
</dbReference>
<dbReference type="SUPFAM" id="SSF52540">
    <property type="entry name" value="P-loop containing nucleoside triphosphate hydrolases"/>
    <property type="match status" value="1"/>
</dbReference>
<sequence length="240" mass="26696">MTSLSLMGVRGGLGASTLLAAIGYALESLGERVLLVDMCPENMLRLHVGLDAAQESGWARAMRDGQDWFRQAWSLTPHLHLLPYGALSARESADLELQLLDEPLLWARRQDSLAAHYDWILFDLPQRLPGHANPGPCLFPIQLIEADAACHILLQQQLSDTLLLVNRFDPASQLQRDLLLLWRNHCADRLLPLTIHVDEAVREALAFKQPLGQYAPGSLAAQDVLSLATWCLTRRRGDVS</sequence>
<dbReference type="InterPro" id="IPR027417">
    <property type="entry name" value="P-loop_NTPase"/>
</dbReference>
<gene>
    <name evidence="1" type="primary">yhjQ</name>
    <name evidence="1" type="ORF">H8S56_18065</name>
</gene>
<dbReference type="NCBIfam" id="TIGR03371">
    <property type="entry name" value="cellulose_yhjQ"/>
    <property type="match status" value="1"/>
</dbReference>
<proteinExistence type="predicted"/>
<dbReference type="Pfam" id="PF06564">
    <property type="entry name" value="CBP_BcsQ"/>
    <property type="match status" value="1"/>
</dbReference>
<dbReference type="Proteomes" id="UP000660131">
    <property type="component" value="Unassembled WGS sequence"/>
</dbReference>
<accession>A0ABR7BJ41</accession>
<dbReference type="PANTHER" id="PTHR13696:SF52">
    <property type="entry name" value="PARA FAMILY PROTEIN CT_582"/>
    <property type="match status" value="1"/>
</dbReference>
<comment type="caution">
    <text evidence="1">The sequence shown here is derived from an EMBL/GenBank/DDBJ whole genome shotgun (WGS) entry which is preliminary data.</text>
</comment>
<evidence type="ECO:0000313" key="2">
    <source>
        <dbReference type="Proteomes" id="UP000660131"/>
    </source>
</evidence>
<keyword evidence="2" id="KW-1185">Reference proteome</keyword>
<name>A0ABR7BJ41_9PSED</name>
<evidence type="ECO:0000313" key="1">
    <source>
        <dbReference type="EMBL" id="MBC3956915.1"/>
    </source>
</evidence>